<evidence type="ECO:0000256" key="1">
    <source>
        <dbReference type="ARBA" id="ARBA00006110"/>
    </source>
</evidence>
<dbReference type="AlphaFoldDB" id="A0A9K3PG20"/>
<reference evidence="5" key="1">
    <citation type="journal article" date="2021" name="Sci. Rep.">
        <title>Diploid genomic architecture of Nitzschia inconspicua, an elite biomass production diatom.</title>
        <authorList>
            <person name="Oliver A."/>
            <person name="Podell S."/>
            <person name="Pinowska A."/>
            <person name="Traller J.C."/>
            <person name="Smith S.R."/>
            <person name="McClure R."/>
            <person name="Beliaev A."/>
            <person name="Bohutskyi P."/>
            <person name="Hill E.A."/>
            <person name="Rabines A."/>
            <person name="Zheng H."/>
            <person name="Allen L.Z."/>
            <person name="Kuo A."/>
            <person name="Grigoriev I.V."/>
            <person name="Allen A.E."/>
            <person name="Hazlebeck D."/>
            <person name="Allen E.E."/>
        </authorList>
    </citation>
    <scope>NUCLEOTIDE SEQUENCE</scope>
    <source>
        <strain evidence="5">Hildebrandi</strain>
    </source>
</reference>
<name>A0A9K3PG20_9STRA</name>
<evidence type="ECO:0000256" key="3">
    <source>
        <dbReference type="SAM" id="MobiDB-lite"/>
    </source>
</evidence>
<protein>
    <submittedName>
        <fullName evidence="5">Ribosomal RNA-processing protein 7 RRP7</fullName>
    </submittedName>
</protein>
<dbReference type="PANTHER" id="PTHR13191">
    <property type="entry name" value="RIBOSOMAL RNA PROCESSING PROTEIN 7-RELATED"/>
    <property type="match status" value="1"/>
</dbReference>
<evidence type="ECO:0000259" key="4">
    <source>
        <dbReference type="Pfam" id="PF12923"/>
    </source>
</evidence>
<dbReference type="GO" id="GO:0032545">
    <property type="term" value="C:CURI complex"/>
    <property type="evidence" value="ECO:0007669"/>
    <property type="project" value="TreeGrafter"/>
</dbReference>
<feature type="domain" description="Ribosomal RNA-processing protein 7 C-terminal" evidence="4">
    <location>
        <begin position="251"/>
        <end position="378"/>
    </location>
</feature>
<dbReference type="PANTHER" id="PTHR13191:SF0">
    <property type="entry name" value="RIBOSOMAL RNA-PROCESSING PROTEIN 7 HOMOLOG A-RELATED"/>
    <property type="match status" value="1"/>
</dbReference>
<dbReference type="Proteomes" id="UP000693970">
    <property type="component" value="Unassembled WGS sequence"/>
</dbReference>
<accession>A0A9K3PG20</accession>
<evidence type="ECO:0000313" key="6">
    <source>
        <dbReference type="Proteomes" id="UP000693970"/>
    </source>
</evidence>
<comment type="caution">
    <text evidence="5">The sequence shown here is derived from an EMBL/GenBank/DDBJ whole genome shotgun (WGS) entry which is preliminary data.</text>
</comment>
<dbReference type="GO" id="GO:0006364">
    <property type="term" value="P:rRNA processing"/>
    <property type="evidence" value="ECO:0007669"/>
    <property type="project" value="TreeGrafter"/>
</dbReference>
<sequence length="378" mass="43306">MAASSTPPLIKGYLPVRLRIPASPIIKRNNENHCDHEETYFYIREHRGKSDEDDKQLSKNSSSSTSTLFVANAPAIPSVSIKILLHSIFGRFATVSRVTVVPNPRGKGLEGSPSHILTTEWTPHSHWLHPTFLPPLLASQEGKYAHVVFASAKDMKQAKRALENIMSGKNKKQQPKIGNNALELDAIELQTLADKSHRQWEERRKNILKVQDQDDTHGENSDQETARYNQTSQEQSGVLAVAQRYRDSLQLISRERILQECNEIMEQYELAEEARRNAIEAAKSKPDDDGFVTVNYTTAVGSKVELEQSGSSTNMRRKSGQKRSRKQKQGLGAKELPDFYRFQKKEQRQKTMEELRHQFQEDLKRVKRLKEDKQYRPF</sequence>
<feature type="region of interest" description="Disordered" evidence="3">
    <location>
        <begin position="206"/>
        <end position="237"/>
    </location>
</feature>
<organism evidence="5 6">
    <name type="scientific">Nitzschia inconspicua</name>
    <dbReference type="NCBI Taxonomy" id="303405"/>
    <lineage>
        <taxon>Eukaryota</taxon>
        <taxon>Sar</taxon>
        <taxon>Stramenopiles</taxon>
        <taxon>Ochrophyta</taxon>
        <taxon>Bacillariophyta</taxon>
        <taxon>Bacillariophyceae</taxon>
        <taxon>Bacillariophycidae</taxon>
        <taxon>Bacillariales</taxon>
        <taxon>Bacillariaceae</taxon>
        <taxon>Nitzschia</taxon>
    </lineage>
</organism>
<keyword evidence="6" id="KW-1185">Reference proteome</keyword>
<dbReference type="Pfam" id="PF12923">
    <property type="entry name" value="RRP7"/>
    <property type="match status" value="1"/>
</dbReference>
<gene>
    <name evidence="5" type="ORF">IV203_005007</name>
</gene>
<feature type="compositionally biased region" description="Basic and acidic residues" evidence="3">
    <location>
        <begin position="206"/>
        <end position="220"/>
    </location>
</feature>
<evidence type="ECO:0000256" key="2">
    <source>
        <dbReference type="SAM" id="Coils"/>
    </source>
</evidence>
<feature type="coiled-coil region" evidence="2">
    <location>
        <begin position="254"/>
        <end position="281"/>
    </location>
</feature>
<reference evidence="5" key="2">
    <citation type="submission" date="2021-04" db="EMBL/GenBank/DDBJ databases">
        <authorList>
            <person name="Podell S."/>
        </authorList>
    </citation>
    <scope>NUCLEOTIDE SEQUENCE</scope>
    <source>
        <strain evidence="5">Hildebrandi</strain>
    </source>
</reference>
<dbReference type="OrthoDB" id="5390at2759"/>
<dbReference type="InterPro" id="IPR024326">
    <property type="entry name" value="RRP7_C"/>
</dbReference>
<feature type="compositionally biased region" description="Polar residues" evidence="3">
    <location>
        <begin position="226"/>
        <end position="236"/>
    </location>
</feature>
<proteinExistence type="inferred from homology"/>
<dbReference type="GO" id="GO:0000028">
    <property type="term" value="P:ribosomal small subunit assembly"/>
    <property type="evidence" value="ECO:0007669"/>
    <property type="project" value="TreeGrafter"/>
</dbReference>
<evidence type="ECO:0000313" key="5">
    <source>
        <dbReference type="EMBL" id="KAG7345940.1"/>
    </source>
</evidence>
<dbReference type="EMBL" id="JAGRRH010000021">
    <property type="protein sequence ID" value="KAG7345940.1"/>
    <property type="molecule type" value="Genomic_DNA"/>
</dbReference>
<feature type="compositionally biased region" description="Basic residues" evidence="3">
    <location>
        <begin position="315"/>
        <end position="328"/>
    </location>
</feature>
<dbReference type="InterPro" id="IPR040446">
    <property type="entry name" value="RRP7"/>
</dbReference>
<comment type="similarity">
    <text evidence="1">Belongs to the RRP7 family.</text>
</comment>
<feature type="region of interest" description="Disordered" evidence="3">
    <location>
        <begin position="305"/>
        <end position="338"/>
    </location>
</feature>
<dbReference type="GO" id="GO:0034456">
    <property type="term" value="C:UTP-C complex"/>
    <property type="evidence" value="ECO:0007669"/>
    <property type="project" value="TreeGrafter"/>
</dbReference>
<keyword evidence="2" id="KW-0175">Coiled coil</keyword>